<dbReference type="AlphaFoldDB" id="A0A011P1K6"/>
<dbReference type="eggNOG" id="ENOG502Z9YU">
    <property type="taxonomic scope" value="Bacteria"/>
</dbReference>
<dbReference type="Proteomes" id="UP000022141">
    <property type="component" value="Unassembled WGS sequence"/>
</dbReference>
<feature type="transmembrane region" description="Helical" evidence="1">
    <location>
        <begin position="246"/>
        <end position="265"/>
    </location>
</feature>
<feature type="transmembrane region" description="Helical" evidence="1">
    <location>
        <begin position="128"/>
        <end position="151"/>
    </location>
</feature>
<reference evidence="2" key="1">
    <citation type="submission" date="2014-02" db="EMBL/GenBank/DDBJ databases">
        <title>Expanding our view of genomic diversity in Candidatus Accumulibacter clades.</title>
        <authorList>
            <person name="Skennerton C.T."/>
            <person name="Barr J.J."/>
            <person name="Slater F.R."/>
            <person name="Bond P.L."/>
            <person name="Tyson G.W."/>
        </authorList>
    </citation>
    <scope>NUCLEOTIDE SEQUENCE [LARGE SCALE GENOMIC DNA]</scope>
</reference>
<dbReference type="PATRIC" id="fig|1454004.3.peg.2043"/>
<evidence type="ECO:0008006" key="4">
    <source>
        <dbReference type="Google" id="ProtNLM"/>
    </source>
</evidence>
<dbReference type="EMBL" id="JEMY01000024">
    <property type="protein sequence ID" value="EXI88873.1"/>
    <property type="molecule type" value="Genomic_DNA"/>
</dbReference>
<proteinExistence type="predicted"/>
<dbReference type="Pfam" id="PF11168">
    <property type="entry name" value="DUF2955"/>
    <property type="match status" value="1"/>
</dbReference>
<feature type="transmembrane region" description="Helical" evidence="1">
    <location>
        <begin position="171"/>
        <end position="190"/>
    </location>
</feature>
<dbReference type="STRING" id="1454004.AW11_01976"/>
<evidence type="ECO:0000313" key="3">
    <source>
        <dbReference type="Proteomes" id="UP000022141"/>
    </source>
</evidence>
<keyword evidence="1" id="KW-0812">Transmembrane</keyword>
<keyword evidence="3" id="KW-1185">Reference proteome</keyword>
<feature type="transmembrane region" description="Helical" evidence="1">
    <location>
        <begin position="54"/>
        <end position="72"/>
    </location>
</feature>
<keyword evidence="1" id="KW-1133">Transmembrane helix</keyword>
<gene>
    <name evidence="2" type="ORF">AW11_01976</name>
</gene>
<comment type="caution">
    <text evidence="2">The sequence shown here is derived from an EMBL/GenBank/DDBJ whole genome shotgun (WGS) entry which is preliminary data.</text>
</comment>
<organism evidence="2 3">
    <name type="scientific">Accumulibacter regalis</name>
    <dbReference type="NCBI Taxonomy" id="522306"/>
    <lineage>
        <taxon>Bacteria</taxon>
        <taxon>Pseudomonadati</taxon>
        <taxon>Pseudomonadota</taxon>
        <taxon>Betaproteobacteria</taxon>
        <taxon>Candidatus Accumulibacter</taxon>
    </lineage>
</organism>
<evidence type="ECO:0000256" key="1">
    <source>
        <dbReference type="SAM" id="Phobius"/>
    </source>
</evidence>
<evidence type="ECO:0000313" key="2">
    <source>
        <dbReference type="EMBL" id="EXI88873.1"/>
    </source>
</evidence>
<protein>
    <recommendedName>
        <fullName evidence="4">DUF2955 domain-containing protein</fullName>
    </recommendedName>
</protein>
<feature type="transmembrane region" description="Helical" evidence="1">
    <location>
        <begin position="12"/>
        <end position="42"/>
    </location>
</feature>
<feature type="transmembrane region" description="Helical" evidence="1">
    <location>
        <begin position="304"/>
        <end position="326"/>
    </location>
</feature>
<feature type="transmembrane region" description="Helical" evidence="1">
    <location>
        <begin position="272"/>
        <end position="292"/>
    </location>
</feature>
<feature type="transmembrane region" description="Helical" evidence="1">
    <location>
        <begin position="222"/>
        <end position="240"/>
    </location>
</feature>
<feature type="transmembrane region" description="Helical" evidence="1">
    <location>
        <begin position="104"/>
        <end position="121"/>
    </location>
</feature>
<dbReference type="InterPro" id="IPR022604">
    <property type="entry name" value="DUF2955"/>
</dbReference>
<name>A0A011P1K6_ACCRE</name>
<keyword evidence="1" id="KW-0472">Membrane</keyword>
<sequence length="342" mass="35318">MIAPADKAVLRLAVGLGLAVLVAYGAALPLPYVVCLLAVMVLSKPGPPLPPARGVAIAAVLAALVSLGVLMVPLLENYALAGVLLTGVILYGLFFVGIRTGNPLTMVLVVAFTMIPVAGVAEQALVTAIAVALALGVALGSLVGGVSYAFFPDPPRPAAKKPPPVADRETANWIALRGTLVVLPAFVLALTDPSSYLATIIKSAQLGQQAGSTDTRRAGLELVGSTLAAAGIALAVWVGLSLWANLWMLVLWMTAAALWVGARLYRVVPSALSPAFWSNALVTTIILIGPAIEDSANGSAVLQASAVRVGLFIGVSLYAWAMVWALERWRAARSRALFFNGG</sequence>
<accession>A0A011P1K6</accession>
<feature type="transmembrane region" description="Helical" evidence="1">
    <location>
        <begin position="79"/>
        <end position="98"/>
    </location>
</feature>